<keyword evidence="5" id="KW-1185">Reference proteome</keyword>
<dbReference type="SUPFAM" id="SSF48498">
    <property type="entry name" value="Tetracyclin repressor-like, C-terminal domain"/>
    <property type="match status" value="1"/>
</dbReference>
<evidence type="ECO:0000256" key="2">
    <source>
        <dbReference type="PROSITE-ProRule" id="PRU00335"/>
    </source>
</evidence>
<feature type="DNA-binding region" description="H-T-H motif" evidence="2">
    <location>
        <begin position="34"/>
        <end position="53"/>
    </location>
</feature>
<reference evidence="5" key="1">
    <citation type="submission" date="2015-11" db="EMBL/GenBank/DDBJ databases">
        <authorList>
            <person name="Varghese N."/>
        </authorList>
    </citation>
    <scope>NUCLEOTIDE SEQUENCE [LARGE SCALE GENOMIC DNA]</scope>
</reference>
<accession>A0A0S4MYF6</accession>
<name>A0A0S4MYF6_9BACT</name>
<evidence type="ECO:0000256" key="1">
    <source>
        <dbReference type="ARBA" id="ARBA00023125"/>
    </source>
</evidence>
<dbReference type="InterPro" id="IPR001647">
    <property type="entry name" value="HTH_TetR"/>
</dbReference>
<evidence type="ECO:0000313" key="4">
    <source>
        <dbReference type="EMBL" id="CUU02975.1"/>
    </source>
</evidence>
<dbReference type="InterPro" id="IPR009057">
    <property type="entry name" value="Homeodomain-like_sf"/>
</dbReference>
<dbReference type="PRINTS" id="PR00455">
    <property type="entry name" value="HTHTETR"/>
</dbReference>
<dbReference type="Gene3D" id="1.10.357.10">
    <property type="entry name" value="Tetracycline Repressor, domain 2"/>
    <property type="match status" value="1"/>
</dbReference>
<dbReference type="EMBL" id="FAOO01000003">
    <property type="protein sequence ID" value="CUU02975.1"/>
    <property type="molecule type" value="Genomic_DNA"/>
</dbReference>
<dbReference type="SUPFAM" id="SSF46689">
    <property type="entry name" value="Homeodomain-like"/>
    <property type="match status" value="1"/>
</dbReference>
<organism evidence="4 5">
    <name type="scientific">Candidatus Thermokryptus mobilis</name>
    <dbReference type="NCBI Taxonomy" id="1643428"/>
    <lineage>
        <taxon>Bacteria</taxon>
        <taxon>Pseudomonadati</taxon>
        <taxon>Candidatus Kryptoniota</taxon>
        <taxon>Candidatus Thermokryptus</taxon>
    </lineage>
</organism>
<dbReference type="PROSITE" id="PS50977">
    <property type="entry name" value="HTH_TETR_2"/>
    <property type="match status" value="1"/>
</dbReference>
<sequence>MVEKTKMVDIEKAKEEIIETARGIFAKFGFRKTSMDEIAKAVRKAKSSLYYYFQSKEEVFQAVIEREANVLREKISKALAQVHDPQEKLRVYIITRMKALKQLANFYSALSDEYLENFKFIEKFRERYDEEESNAIGEILREGIEKKIFRIKDIEMTTLAILIALKGFETWIFKGNVRWSESDLDNLLDILFYGIVRK</sequence>
<gene>
    <name evidence="4" type="ORF">JGI1_00641</name>
</gene>
<dbReference type="PANTHER" id="PTHR30328:SF54">
    <property type="entry name" value="HTH-TYPE TRANSCRIPTIONAL REPRESSOR SCO4008"/>
    <property type="match status" value="1"/>
</dbReference>
<dbReference type="InterPro" id="IPR050109">
    <property type="entry name" value="HTH-type_TetR-like_transc_reg"/>
</dbReference>
<dbReference type="AlphaFoldDB" id="A0A0S4MYF6"/>
<keyword evidence="1 2" id="KW-0238">DNA-binding</keyword>
<dbReference type="GO" id="GO:0003677">
    <property type="term" value="F:DNA binding"/>
    <property type="evidence" value="ECO:0007669"/>
    <property type="project" value="UniProtKB-UniRule"/>
</dbReference>
<dbReference type="InterPro" id="IPR036271">
    <property type="entry name" value="Tet_transcr_reg_TetR-rel_C_sf"/>
</dbReference>
<evidence type="ECO:0000313" key="5">
    <source>
        <dbReference type="Proteomes" id="UP000320623"/>
    </source>
</evidence>
<proteinExistence type="predicted"/>
<dbReference type="Gene3D" id="1.10.10.60">
    <property type="entry name" value="Homeodomain-like"/>
    <property type="match status" value="1"/>
</dbReference>
<evidence type="ECO:0000259" key="3">
    <source>
        <dbReference type="PROSITE" id="PS50977"/>
    </source>
</evidence>
<protein>
    <submittedName>
        <fullName evidence="4">Transcriptional regulator, TetR family</fullName>
    </submittedName>
</protein>
<dbReference type="Pfam" id="PF00440">
    <property type="entry name" value="TetR_N"/>
    <property type="match status" value="1"/>
</dbReference>
<feature type="domain" description="HTH tetR-type" evidence="3">
    <location>
        <begin position="11"/>
        <end position="71"/>
    </location>
</feature>
<dbReference type="STRING" id="1643428.GCA_001442855_00624"/>
<dbReference type="PANTHER" id="PTHR30328">
    <property type="entry name" value="TRANSCRIPTIONAL REPRESSOR"/>
    <property type="match status" value="1"/>
</dbReference>
<dbReference type="Proteomes" id="UP000320623">
    <property type="component" value="Unassembled WGS sequence"/>
</dbReference>